<dbReference type="InterPro" id="IPR002912">
    <property type="entry name" value="ACT_dom"/>
</dbReference>
<organism evidence="2 3">
    <name type="scientific">Methanoculleus receptaculi</name>
    <dbReference type="NCBI Taxonomy" id="394967"/>
    <lineage>
        <taxon>Archaea</taxon>
        <taxon>Methanobacteriati</taxon>
        <taxon>Methanobacteriota</taxon>
        <taxon>Stenosarchaea group</taxon>
        <taxon>Methanomicrobia</taxon>
        <taxon>Methanomicrobiales</taxon>
        <taxon>Methanomicrobiaceae</taxon>
        <taxon>Methanoculleus</taxon>
    </lineage>
</organism>
<dbReference type="Gene3D" id="3.30.2130.10">
    <property type="entry name" value="VC0802-like"/>
    <property type="match status" value="1"/>
</dbReference>
<dbReference type="KEGG" id="mrc:R6Y96_06155"/>
<evidence type="ECO:0000259" key="1">
    <source>
        <dbReference type="PROSITE" id="PS51671"/>
    </source>
</evidence>
<name>A0AAX4FSJ5_9EURY</name>
<evidence type="ECO:0000313" key="3">
    <source>
        <dbReference type="Proteomes" id="UP001305652"/>
    </source>
</evidence>
<dbReference type="AlphaFoldDB" id="A0AAX4FSJ5"/>
<proteinExistence type="predicted"/>
<dbReference type="PROSITE" id="PS51671">
    <property type="entry name" value="ACT"/>
    <property type="match status" value="1"/>
</dbReference>
<dbReference type="GeneID" id="85732722"/>
<dbReference type="EMBL" id="CP137642">
    <property type="protein sequence ID" value="WOX56903.1"/>
    <property type="molecule type" value="Genomic_DNA"/>
</dbReference>
<dbReference type="PANTHER" id="PTHR40099:SF1">
    <property type="entry name" value="ACETOLACTATE SYNTHASE, SMALL SUBUNIT"/>
    <property type="match status" value="1"/>
</dbReference>
<dbReference type="Pfam" id="PF19571">
    <property type="entry name" value="ACT_8"/>
    <property type="match status" value="1"/>
</dbReference>
<reference evidence="2 3" key="1">
    <citation type="submission" date="2023-10" db="EMBL/GenBank/DDBJ databases">
        <title>The complete genome sequence of Methanoculleus receptaculi DSM 18860.</title>
        <authorList>
            <person name="Lai S.-J."/>
            <person name="You Y.-T."/>
            <person name="Chen S.-C."/>
        </authorList>
    </citation>
    <scope>NUCLEOTIDE SEQUENCE [LARGE SCALE GENOMIC DNA]</scope>
    <source>
        <strain evidence="2 3">DSM 18860</strain>
    </source>
</reference>
<dbReference type="CDD" id="cd04882">
    <property type="entry name" value="ACT_Bt0572_2"/>
    <property type="match status" value="1"/>
</dbReference>
<dbReference type="InterPro" id="IPR045739">
    <property type="entry name" value="ACT_dom_pair"/>
</dbReference>
<protein>
    <submittedName>
        <fullName evidence="2">ACT domain-containing protein</fullName>
    </submittedName>
</protein>
<evidence type="ECO:0000313" key="2">
    <source>
        <dbReference type="EMBL" id="WOX56903.1"/>
    </source>
</evidence>
<gene>
    <name evidence="2" type="ORF">R6Y96_06155</name>
</gene>
<dbReference type="PANTHER" id="PTHR40099">
    <property type="entry name" value="ACETOLACTATE SYNTHASE, SMALL SUBUNIT"/>
    <property type="match status" value="1"/>
</dbReference>
<dbReference type="InterPro" id="IPR045865">
    <property type="entry name" value="ACT-like_dom_sf"/>
</dbReference>
<dbReference type="RefSeq" id="WP_214022009.1">
    <property type="nucleotide sequence ID" value="NZ_CP137642.1"/>
</dbReference>
<dbReference type="Proteomes" id="UP001305652">
    <property type="component" value="Chromosome"/>
</dbReference>
<feature type="domain" description="ACT" evidence="1">
    <location>
        <begin position="76"/>
        <end position="144"/>
    </location>
</feature>
<dbReference type="SUPFAM" id="SSF55021">
    <property type="entry name" value="ACT-like"/>
    <property type="match status" value="2"/>
</dbReference>
<sequence>MEKSPYIIKQISVFSENRPGRLAAIAAALRDARINILAFSIAEADGFGVVRALVDRPDDAYRTLTELGFRVSFTDVIGVKMRDEPGGLSEIASVLGDAGINIEYAYAYSGKDAAVLILRVDQVEDAIQKILDHGGELLRLPGRS</sequence>
<accession>A0AAX4FSJ5</accession>
<keyword evidence="3" id="KW-1185">Reference proteome</keyword>